<proteinExistence type="inferred from homology"/>
<evidence type="ECO:0000256" key="1">
    <source>
        <dbReference type="ARBA" id="ARBA00001933"/>
    </source>
</evidence>
<comment type="cofactor">
    <cofactor evidence="1">
        <name>pyridoxal 5'-phosphate</name>
        <dbReference type="ChEBI" id="CHEBI:597326"/>
    </cofactor>
</comment>
<dbReference type="SUPFAM" id="SSF53686">
    <property type="entry name" value="Tryptophan synthase beta subunit-like PLP-dependent enzymes"/>
    <property type="match status" value="1"/>
</dbReference>
<name>A0ABT9Y9U8_9FIRM</name>
<dbReference type="EMBL" id="JAUSUE010000017">
    <property type="protein sequence ID" value="MDQ0204504.1"/>
    <property type="molecule type" value="Genomic_DNA"/>
</dbReference>
<dbReference type="PIRSF" id="PIRSF006278">
    <property type="entry name" value="ACCD_DCysDesulf"/>
    <property type="match status" value="1"/>
</dbReference>
<evidence type="ECO:0000256" key="2">
    <source>
        <dbReference type="ARBA" id="ARBA00008639"/>
    </source>
</evidence>
<dbReference type="InterPro" id="IPR001926">
    <property type="entry name" value="TrpB-like_PALP"/>
</dbReference>
<evidence type="ECO:0000259" key="4">
    <source>
        <dbReference type="Pfam" id="PF00291"/>
    </source>
</evidence>
<protein>
    <submittedName>
        <fullName evidence="5">D-cysteine desulfhydrase family pyridoxal phosphate-dependent enzyme</fullName>
    </submittedName>
</protein>
<gene>
    <name evidence="5" type="ORF">J2S01_002232</name>
</gene>
<dbReference type="PANTHER" id="PTHR43780">
    <property type="entry name" value="1-AMINOCYCLOPROPANE-1-CARBOXYLATE DEAMINASE-RELATED"/>
    <property type="match status" value="1"/>
</dbReference>
<keyword evidence="3" id="KW-0663">Pyridoxal phosphate</keyword>
<dbReference type="Proteomes" id="UP001239167">
    <property type="component" value="Unassembled WGS sequence"/>
</dbReference>
<evidence type="ECO:0000313" key="5">
    <source>
        <dbReference type="EMBL" id="MDQ0204504.1"/>
    </source>
</evidence>
<dbReference type="InterPro" id="IPR027278">
    <property type="entry name" value="ACCD_DCysDesulf"/>
</dbReference>
<reference evidence="5 6" key="1">
    <citation type="submission" date="2023-07" db="EMBL/GenBank/DDBJ databases">
        <title>Genomic Encyclopedia of Type Strains, Phase IV (KMG-IV): sequencing the most valuable type-strain genomes for metagenomic binning, comparative biology and taxonomic classification.</title>
        <authorList>
            <person name="Goeker M."/>
        </authorList>
    </citation>
    <scope>NUCLEOTIDE SEQUENCE [LARGE SCALE GENOMIC DNA]</scope>
    <source>
        <strain evidence="5 6">DSM 16980</strain>
    </source>
</reference>
<sequence length="339" mass="36895">MKKFDHIKNRLTAFPKVKLGAYPTPLHYLPRLSSQLGVEIYLKREDLSGFSPFGGNKIRKLEYLLGDALKNNCDTVITFGATQSNHAMQTVTACRKYGLSPHLFLRRVIKEDTELRANLLIDNLMGADVHYSASREESQKQAEQSAARLEQEGHRCYIIPGGGSNEIGAAGFIDAFIELTEQLSADNSEPDYLFHATGSGGTLAGLLAGKSLSASSVKIISIAVGEKDTNAYAETILDLARRTIASTGIPADLSAGDIHIDHNFYRPGYEMPNDSATEAIHLLARTEGILLDPVYTGKAFAGMLHYIRSRIIPQGSRVVFLHTGGTLALFAEKAITGDL</sequence>
<evidence type="ECO:0000256" key="3">
    <source>
        <dbReference type="ARBA" id="ARBA00022898"/>
    </source>
</evidence>
<comment type="caution">
    <text evidence="5">The sequence shown here is derived from an EMBL/GenBank/DDBJ whole genome shotgun (WGS) entry which is preliminary data.</text>
</comment>
<dbReference type="InterPro" id="IPR005966">
    <property type="entry name" value="D-Cys_desShydrase"/>
</dbReference>
<organism evidence="5 6">
    <name type="scientific">Pectinatus haikarae</name>
    <dbReference type="NCBI Taxonomy" id="349096"/>
    <lineage>
        <taxon>Bacteria</taxon>
        <taxon>Bacillati</taxon>
        <taxon>Bacillota</taxon>
        <taxon>Negativicutes</taxon>
        <taxon>Selenomonadales</taxon>
        <taxon>Selenomonadaceae</taxon>
        <taxon>Pectinatus</taxon>
    </lineage>
</organism>
<comment type="similarity">
    <text evidence="2">Belongs to the ACC deaminase/D-cysteine desulfhydrase family.</text>
</comment>
<feature type="domain" description="Tryptophan synthase beta chain-like PALP" evidence="4">
    <location>
        <begin position="18"/>
        <end position="324"/>
    </location>
</feature>
<evidence type="ECO:0000313" key="6">
    <source>
        <dbReference type="Proteomes" id="UP001239167"/>
    </source>
</evidence>
<dbReference type="Pfam" id="PF00291">
    <property type="entry name" value="PALP"/>
    <property type="match status" value="1"/>
</dbReference>
<dbReference type="RefSeq" id="WP_307224813.1">
    <property type="nucleotide sequence ID" value="NZ_CP116940.1"/>
</dbReference>
<dbReference type="NCBIfam" id="TIGR01275">
    <property type="entry name" value="ACC_deam_rel"/>
    <property type="match status" value="1"/>
</dbReference>
<dbReference type="PANTHER" id="PTHR43780:SF2">
    <property type="entry name" value="1-AMINOCYCLOPROPANE-1-CARBOXYLATE DEAMINASE-RELATED"/>
    <property type="match status" value="1"/>
</dbReference>
<dbReference type="Gene3D" id="3.40.50.1100">
    <property type="match status" value="2"/>
</dbReference>
<accession>A0ABT9Y9U8</accession>
<keyword evidence="6" id="KW-1185">Reference proteome</keyword>
<dbReference type="InterPro" id="IPR036052">
    <property type="entry name" value="TrpB-like_PALP_sf"/>
</dbReference>